<dbReference type="EMBL" id="ML738410">
    <property type="protein sequence ID" value="KAE8307344.1"/>
    <property type="molecule type" value="Genomic_DNA"/>
</dbReference>
<feature type="repeat" description="ANK" evidence="3">
    <location>
        <begin position="446"/>
        <end position="478"/>
    </location>
</feature>
<feature type="repeat" description="ANK" evidence="3">
    <location>
        <begin position="1037"/>
        <end position="1069"/>
    </location>
</feature>
<dbReference type="PANTHER" id="PTHR24198">
    <property type="entry name" value="ANKYRIN REPEAT AND PROTEIN KINASE DOMAIN-CONTAINING PROTEIN"/>
    <property type="match status" value="1"/>
</dbReference>
<dbReference type="AlphaFoldDB" id="A0A5N6VFS5"/>
<reference evidence="6" key="1">
    <citation type="submission" date="2019-04" db="EMBL/GenBank/DDBJ databases">
        <title>Friends and foes A comparative genomics studyof 23 Aspergillus species from section Flavi.</title>
        <authorList>
            <consortium name="DOE Joint Genome Institute"/>
            <person name="Kjaerbolling I."/>
            <person name="Vesth T."/>
            <person name="Frisvad J.C."/>
            <person name="Nybo J.L."/>
            <person name="Theobald S."/>
            <person name="Kildgaard S."/>
            <person name="Isbrandt T."/>
            <person name="Kuo A."/>
            <person name="Sato A."/>
            <person name="Lyhne E.K."/>
            <person name="Kogle M.E."/>
            <person name="Wiebenga A."/>
            <person name="Kun R.S."/>
            <person name="Lubbers R.J."/>
            <person name="Makela M.R."/>
            <person name="Barry K."/>
            <person name="Chovatia M."/>
            <person name="Clum A."/>
            <person name="Daum C."/>
            <person name="Haridas S."/>
            <person name="He G."/>
            <person name="LaButti K."/>
            <person name="Lipzen A."/>
            <person name="Mondo S."/>
            <person name="Riley R."/>
            <person name="Salamov A."/>
            <person name="Simmons B.A."/>
            <person name="Magnuson J.K."/>
            <person name="Henrissat B."/>
            <person name="Mortensen U.H."/>
            <person name="Larsen T.O."/>
            <person name="Devries R.P."/>
            <person name="Grigoriev I.V."/>
            <person name="Machida M."/>
            <person name="Baker S.E."/>
            <person name="Andersen M.R."/>
        </authorList>
    </citation>
    <scope>NUCLEOTIDE SEQUENCE [LARGE SCALE GENOMIC DNA]</scope>
    <source>
        <strain evidence="6">CBS 130015</strain>
    </source>
</reference>
<dbReference type="Pfam" id="PF14420">
    <property type="entry name" value="Clr5"/>
    <property type="match status" value="1"/>
</dbReference>
<dbReference type="InterPro" id="IPR036770">
    <property type="entry name" value="Ankyrin_rpt-contain_sf"/>
</dbReference>
<proteinExistence type="predicted"/>
<dbReference type="Pfam" id="PF12796">
    <property type="entry name" value="Ank_2"/>
    <property type="match status" value="1"/>
</dbReference>
<name>A0A5N6VFS5_9EURO</name>
<protein>
    <recommendedName>
        <fullName evidence="4">Clr5 domain-containing protein</fullName>
    </recommendedName>
</protein>
<keyword evidence="1" id="KW-0677">Repeat</keyword>
<feature type="repeat" description="ANK" evidence="3">
    <location>
        <begin position="490"/>
        <end position="522"/>
    </location>
</feature>
<dbReference type="PROSITE" id="PS50088">
    <property type="entry name" value="ANK_REPEAT"/>
    <property type="match status" value="6"/>
</dbReference>
<dbReference type="InterPro" id="IPR002110">
    <property type="entry name" value="Ankyrin_rpt"/>
</dbReference>
<keyword evidence="6" id="KW-1185">Reference proteome</keyword>
<keyword evidence="2 3" id="KW-0040">ANK repeat</keyword>
<feature type="repeat" description="ANK" evidence="3">
    <location>
        <begin position="1002"/>
        <end position="1034"/>
    </location>
</feature>
<evidence type="ECO:0000313" key="5">
    <source>
        <dbReference type="EMBL" id="KAE8307344.1"/>
    </source>
</evidence>
<evidence type="ECO:0000259" key="4">
    <source>
        <dbReference type="Pfam" id="PF14420"/>
    </source>
</evidence>
<feature type="domain" description="Clr5" evidence="4">
    <location>
        <begin position="3"/>
        <end position="55"/>
    </location>
</feature>
<dbReference type="SUPFAM" id="SSF48403">
    <property type="entry name" value="Ankyrin repeat"/>
    <property type="match status" value="4"/>
</dbReference>
<evidence type="ECO:0000313" key="6">
    <source>
        <dbReference type="Proteomes" id="UP000325433"/>
    </source>
</evidence>
<dbReference type="SMART" id="SM00248">
    <property type="entry name" value="ANK"/>
    <property type="match status" value="12"/>
</dbReference>
<accession>A0A5N6VFS5</accession>
<dbReference type="PANTHER" id="PTHR24198:SF165">
    <property type="entry name" value="ANKYRIN REPEAT-CONTAINING PROTEIN-RELATED"/>
    <property type="match status" value="1"/>
</dbReference>
<dbReference type="Gene3D" id="1.25.40.20">
    <property type="entry name" value="Ankyrin repeat-containing domain"/>
    <property type="match status" value="2"/>
</dbReference>
<evidence type="ECO:0000256" key="3">
    <source>
        <dbReference type="PROSITE-ProRule" id="PRU00023"/>
    </source>
</evidence>
<dbReference type="Pfam" id="PF00023">
    <property type="entry name" value="Ank"/>
    <property type="match status" value="2"/>
</dbReference>
<feature type="repeat" description="ANK" evidence="3">
    <location>
        <begin position="1072"/>
        <end position="1104"/>
    </location>
</feature>
<dbReference type="InterPro" id="IPR025676">
    <property type="entry name" value="Clr5_dom"/>
</dbReference>
<dbReference type="PROSITE" id="PS50297">
    <property type="entry name" value="ANK_REP_REGION"/>
    <property type="match status" value="5"/>
</dbReference>
<organism evidence="5 6">
    <name type="scientific">Aspergillus transmontanensis</name>
    <dbReference type="NCBI Taxonomy" id="1034304"/>
    <lineage>
        <taxon>Eukaryota</taxon>
        <taxon>Fungi</taxon>
        <taxon>Dikarya</taxon>
        <taxon>Ascomycota</taxon>
        <taxon>Pezizomycotina</taxon>
        <taxon>Eurotiomycetes</taxon>
        <taxon>Eurotiomycetidae</taxon>
        <taxon>Eurotiales</taxon>
        <taxon>Aspergillaceae</taxon>
        <taxon>Aspergillus</taxon>
        <taxon>Aspergillus subgen. Circumdati</taxon>
    </lineage>
</organism>
<evidence type="ECO:0000256" key="1">
    <source>
        <dbReference type="ARBA" id="ARBA00022737"/>
    </source>
</evidence>
<dbReference type="Proteomes" id="UP000325433">
    <property type="component" value="Unassembled WGS sequence"/>
</dbReference>
<evidence type="ECO:0000256" key="2">
    <source>
        <dbReference type="ARBA" id="ARBA00023043"/>
    </source>
</evidence>
<sequence>MSQSEWDVYRAEIERIYVREGKPLKELRHVMHTKYGFRKTKYQYEARLKQWGIRKYRMGAEKWKYVKRQLEKRGNQCTEVYLDGVLCPPRIVQMEIGRQGYEKEIEKYYRAPSPKTPDGVIVCSPGPSTLQLSWPSNLPWSIFLDTALVNLESISGTTQAKHTPDLEISLTHDLEFINKGLVSGLSSLFTGDQAKLLHTIQSASRMASALSCIIPEQYDGQNMRIAESLHGFGSGIAIAECLRVALFFISNNFKICEPSSNGFENFFGQGNIEQIGSSDGLILSVFRISGLNNIQSLRRLLSVPGATAQAIAQRLFASAIRARDLRSIGMMLEAGMSPDTPVMDQWRPTPPLIVAAKTQDLAVGLEMSRLLLSYSTDSAIPKVLEAAVFEAIKSKNMDLVAVLLSKGAPVSANSLQAAVMSRVAWLFEFLIQAGGDINQPCKGRSTGSSPLGVAIAINDMSLTKRLLALGADVDALQRVKFQENGELLCLKTTALGVAVNCGDDDMIRLLLASNANVNYKATGDRYLPPLVLAVAKGLKFATRQLLAAGADISIANGTRGKTLVQRALDRHDLEICRMLIAHGAVVDRKLMEDYYTSTLYNKVKEGDLDTVALLLAWGARVNDTYDDVPDTVLGVAISCGYCEIIQALQHAGAINTGQMLIEIDDLKTAKYLERVGMLQNILLRYGQPILVSAIRKETERRVNSRGEWKDVWQDGGLVRYLLDLDVDRQCGMVGRFSSELGTSSPNGLSIVTTSPLAKAIQCVNMSIAKVLIERGAPVTDVELTQAVEEYRDGASYDFLSLLLSRLSQRPCAVPNAFAEAVRCDRTIFLVRRFLDTGLDPRGKVVAKGGSKDIYLYQLHGTINSPFLDSALESIADGQTLETLLQAATWTPIEKGKALTVSIYTGKKDVTLTLLRSGADVNQVQTWQEGGPFTPLLLAIQKRDAALMRQLISAGADVHWLPHMERQYELTMLQAAVCTGDKSIVKVLLDAGADVNYPASPIRGGTALQLAVKNGDIQLINMLLNVGAEVNQEASQEGGATALQFAAIKGYIGIARQLLDRGAEVNAVRSLYWGRTALEGAAEAGRLDMLQLLLNEGASIEGACRRQYIRAVRLAEDHAHYAAAQLLRDNGGWNESDARQFMDEIFDEKEKSQLERLRCL</sequence>
<gene>
    <name evidence="5" type="ORF">BDV41DRAFT_569178</name>
</gene>
<feature type="repeat" description="ANK" evidence="3">
    <location>
        <begin position="967"/>
        <end position="999"/>
    </location>
</feature>